<comment type="caution">
    <text evidence="2">The sequence shown here is derived from an EMBL/GenBank/DDBJ whole genome shotgun (WGS) entry which is preliminary data.</text>
</comment>
<dbReference type="RefSeq" id="XP_066656637.1">
    <property type="nucleotide sequence ID" value="XM_066795028.1"/>
</dbReference>
<dbReference type="Proteomes" id="UP001360953">
    <property type="component" value="Unassembled WGS sequence"/>
</dbReference>
<dbReference type="GeneID" id="92027934"/>
<organism evidence="2 3">
    <name type="scientific">Phyllosticta citribraziliensis</name>
    <dbReference type="NCBI Taxonomy" id="989973"/>
    <lineage>
        <taxon>Eukaryota</taxon>
        <taxon>Fungi</taxon>
        <taxon>Dikarya</taxon>
        <taxon>Ascomycota</taxon>
        <taxon>Pezizomycotina</taxon>
        <taxon>Dothideomycetes</taxon>
        <taxon>Dothideomycetes incertae sedis</taxon>
        <taxon>Botryosphaeriales</taxon>
        <taxon>Phyllostictaceae</taxon>
        <taxon>Phyllosticta</taxon>
    </lineage>
</organism>
<feature type="compositionally biased region" description="Low complexity" evidence="1">
    <location>
        <begin position="147"/>
        <end position="158"/>
    </location>
</feature>
<protein>
    <submittedName>
        <fullName evidence="2">Uncharacterized protein</fullName>
    </submittedName>
</protein>
<keyword evidence="3" id="KW-1185">Reference proteome</keyword>
<feature type="compositionally biased region" description="Low complexity" evidence="1">
    <location>
        <begin position="166"/>
        <end position="179"/>
    </location>
</feature>
<evidence type="ECO:0000313" key="3">
    <source>
        <dbReference type="Proteomes" id="UP001360953"/>
    </source>
</evidence>
<name>A0ABR1LW15_9PEZI</name>
<feature type="region of interest" description="Disordered" evidence="1">
    <location>
        <begin position="115"/>
        <end position="209"/>
    </location>
</feature>
<gene>
    <name evidence="2" type="ORF">J3D65DRAFT_277451</name>
</gene>
<evidence type="ECO:0000313" key="2">
    <source>
        <dbReference type="EMBL" id="KAK7539366.1"/>
    </source>
</evidence>
<dbReference type="EMBL" id="JBBPEH010000004">
    <property type="protein sequence ID" value="KAK7539366.1"/>
    <property type="molecule type" value="Genomic_DNA"/>
</dbReference>
<accession>A0ABR1LW15</accession>
<proteinExistence type="predicted"/>
<sequence>MPLFGSNRYIDLRNRLRLSIQVNSSSQDSPSTSAPLSEYSATNVTYGPKNYVDYVRVARGIRQPPESSLGIPQIPGRTKKKTIRPKEVVMIAIRHKLGQQAEIKRDELNKSIGKGTRDATLQVSRRRARAVAVSSSTPDRQDSQGTSSSSPAQGAVSSHRNHARSHAVSAPAAATTSSTDRVKEKGPNRRVFRPRRNPDYETLTPGWPR</sequence>
<reference evidence="2 3" key="1">
    <citation type="submission" date="2024-04" db="EMBL/GenBank/DDBJ databases">
        <title>Phyllosticta paracitricarpa is synonymous to the EU quarantine fungus P. citricarpa based on phylogenomic analyses.</title>
        <authorList>
            <consortium name="Lawrence Berkeley National Laboratory"/>
            <person name="Van ingen-buijs V.A."/>
            <person name="Van westerhoven A.C."/>
            <person name="Haridas S."/>
            <person name="Skiadas P."/>
            <person name="Martin F."/>
            <person name="Groenewald J.Z."/>
            <person name="Crous P.W."/>
            <person name="Seidl M.F."/>
        </authorList>
    </citation>
    <scope>NUCLEOTIDE SEQUENCE [LARGE SCALE GENOMIC DNA]</scope>
    <source>
        <strain evidence="2 3">CPC 17464</strain>
    </source>
</reference>
<evidence type="ECO:0000256" key="1">
    <source>
        <dbReference type="SAM" id="MobiDB-lite"/>
    </source>
</evidence>